<reference evidence="1 2" key="1">
    <citation type="submission" date="2018-03" db="EMBL/GenBank/DDBJ databases">
        <authorList>
            <person name="Guldener U."/>
        </authorList>
    </citation>
    <scope>NUCLEOTIDE SEQUENCE [LARGE SCALE GENOMIC DNA]</scope>
    <source>
        <strain evidence="1 2">NBRC100155</strain>
    </source>
</reference>
<dbReference type="Proteomes" id="UP000324022">
    <property type="component" value="Unassembled WGS sequence"/>
</dbReference>
<evidence type="ECO:0000313" key="1">
    <source>
        <dbReference type="EMBL" id="SPO26193.1"/>
    </source>
</evidence>
<organism evidence="1 2">
    <name type="scientific">Ustilago trichophora</name>
    <dbReference type="NCBI Taxonomy" id="86804"/>
    <lineage>
        <taxon>Eukaryota</taxon>
        <taxon>Fungi</taxon>
        <taxon>Dikarya</taxon>
        <taxon>Basidiomycota</taxon>
        <taxon>Ustilaginomycotina</taxon>
        <taxon>Ustilaginomycetes</taxon>
        <taxon>Ustilaginales</taxon>
        <taxon>Ustilaginaceae</taxon>
        <taxon>Ustilago</taxon>
    </lineage>
</organism>
<evidence type="ECO:0000313" key="2">
    <source>
        <dbReference type="Proteomes" id="UP000324022"/>
    </source>
</evidence>
<keyword evidence="2" id="KW-1185">Reference proteome</keyword>
<gene>
    <name evidence="1" type="ORF">UTRI_02469</name>
</gene>
<dbReference type="AlphaFoldDB" id="A0A5C3E668"/>
<name>A0A5C3E668_9BASI</name>
<dbReference type="OrthoDB" id="2547083at2759"/>
<accession>A0A5C3E668</accession>
<sequence length="166" mass="17707">MTVIDAAVVPSPLLSIPSKTASTSSTKTSTTSGKSFIRLSPDQVSALSIQIYRHTPAAPISEDVLKIFGEGMDGGPGIHTVPNPEYETTTSEDLPTFWLGALGSIAPGTGSILINHIKQHLATTVCSGQPFKIRAYTVAEWGVNQGFRIPQNAPLPTWFNKQGFQV</sequence>
<dbReference type="EMBL" id="OOIN01000013">
    <property type="protein sequence ID" value="SPO26193.1"/>
    <property type="molecule type" value="Genomic_DNA"/>
</dbReference>
<protein>
    <submittedName>
        <fullName evidence="1">Uncharacterized protein</fullName>
    </submittedName>
</protein>
<proteinExistence type="predicted"/>